<dbReference type="InterPro" id="IPR011044">
    <property type="entry name" value="Quino_amine_DH_bsu"/>
</dbReference>
<organism evidence="1 2">
    <name type="scientific">Paramuricea clavata</name>
    <name type="common">Red gorgonian</name>
    <name type="synonym">Violescent sea-whip</name>
    <dbReference type="NCBI Taxonomy" id="317549"/>
    <lineage>
        <taxon>Eukaryota</taxon>
        <taxon>Metazoa</taxon>
        <taxon>Cnidaria</taxon>
        <taxon>Anthozoa</taxon>
        <taxon>Octocorallia</taxon>
        <taxon>Malacalcyonacea</taxon>
        <taxon>Plexauridae</taxon>
        <taxon>Paramuricea</taxon>
    </lineage>
</organism>
<protein>
    <submittedName>
        <fullName evidence="1">PREDICTED: uncharacterized protein LOC105319134</fullName>
    </submittedName>
</protein>
<dbReference type="InterPro" id="IPR001496">
    <property type="entry name" value="SOCS_box"/>
</dbReference>
<gene>
    <name evidence="1" type="ORF">PACLA_8A079468</name>
</gene>
<proteinExistence type="predicted"/>
<sequence length="389" mass="43780">VSDPSLTATYVEPYMTLGITDDAFESHVTQVLTAYSVDSLKMGLQSLRKRNESVRRNGFLPSQDFYIPMYWYDILHTNVTILMSCHPAEEKHEISFLDHATDAITHLGYFSTYPRKPHLLCNLTQDGNYVVLLGPLSYTRSLLASNSQTPVIGVYQLAPPMQLFEKRFKDTPFIKCDPIGIALSPASIIGGQYLIAIVTMGMAVILLNVVTLERLTVQLEFVLPQSFWQAIWGTDCVSFSPDGRFLSVMCCMENEFMNTCLIMDVSTLEPLCWMAAEGTLSWLRWLFPMFSACGTKVVLSTFSGYENEYDDTKYELMFYKISRMQSLKFSCRVVILELVKPSLLDQLPLPQDLITFLGGGRTALQISEPGDTGSSQRSGKKITCRCNLL</sequence>
<dbReference type="AlphaFoldDB" id="A0A7D9EJR3"/>
<evidence type="ECO:0000313" key="1">
    <source>
        <dbReference type="EMBL" id="CAB4008929.1"/>
    </source>
</evidence>
<dbReference type="EMBL" id="CACRXK020006276">
    <property type="protein sequence ID" value="CAB4008929.1"/>
    <property type="molecule type" value="Genomic_DNA"/>
</dbReference>
<evidence type="ECO:0000313" key="2">
    <source>
        <dbReference type="Proteomes" id="UP001152795"/>
    </source>
</evidence>
<dbReference type="OrthoDB" id="6009424at2759"/>
<reference evidence="1" key="1">
    <citation type="submission" date="2020-04" db="EMBL/GenBank/DDBJ databases">
        <authorList>
            <person name="Alioto T."/>
            <person name="Alioto T."/>
            <person name="Gomez Garrido J."/>
        </authorList>
    </citation>
    <scope>NUCLEOTIDE SEQUENCE</scope>
    <source>
        <strain evidence="1">A484AB</strain>
    </source>
</reference>
<dbReference type="SUPFAM" id="SSF158235">
    <property type="entry name" value="SOCS box-like"/>
    <property type="match status" value="1"/>
</dbReference>
<dbReference type="GO" id="GO:0035556">
    <property type="term" value="P:intracellular signal transduction"/>
    <property type="evidence" value="ECO:0007669"/>
    <property type="project" value="InterPro"/>
</dbReference>
<comment type="caution">
    <text evidence="1">The sequence shown here is derived from an EMBL/GenBank/DDBJ whole genome shotgun (WGS) entry which is preliminary data.</text>
</comment>
<name>A0A7D9EJR3_PARCT</name>
<feature type="non-terminal residue" evidence="1">
    <location>
        <position position="1"/>
    </location>
</feature>
<dbReference type="Proteomes" id="UP001152795">
    <property type="component" value="Unassembled WGS sequence"/>
</dbReference>
<dbReference type="InterPro" id="IPR036036">
    <property type="entry name" value="SOCS_box-like_dom_sf"/>
</dbReference>
<accession>A0A7D9EJR3</accession>
<dbReference type="PROSITE" id="PS50225">
    <property type="entry name" value="SOCS"/>
    <property type="match status" value="1"/>
</dbReference>
<keyword evidence="2" id="KW-1185">Reference proteome</keyword>
<dbReference type="SUPFAM" id="SSF50969">
    <property type="entry name" value="YVTN repeat-like/Quinoprotein amine dehydrogenase"/>
    <property type="match status" value="1"/>
</dbReference>